<comment type="subcellular location">
    <subcellularLocation>
        <location evidence="1 9">Cell inner membrane</location>
        <topology evidence="1 9">Multi-pass membrane protein</topology>
    </subcellularLocation>
</comment>
<keyword evidence="7 9" id="KW-0472">Membrane</keyword>
<evidence type="ECO:0000256" key="6">
    <source>
        <dbReference type="ARBA" id="ARBA00022989"/>
    </source>
</evidence>
<evidence type="ECO:0000256" key="2">
    <source>
        <dbReference type="ARBA" id="ARBA00022448"/>
    </source>
</evidence>
<proteinExistence type="inferred from homology"/>
<keyword evidence="5 9" id="KW-0812">Transmembrane</keyword>
<comment type="caution">
    <text evidence="9">Lacks conserved residue(s) required for the propagation of feature annotation.</text>
</comment>
<evidence type="ECO:0000313" key="12">
    <source>
        <dbReference type="Proteomes" id="UP000015347"/>
    </source>
</evidence>
<evidence type="ECO:0000256" key="4">
    <source>
        <dbReference type="ARBA" id="ARBA00022519"/>
    </source>
</evidence>
<dbReference type="STRING" id="1123237.Salmuc_02200"/>
<dbReference type="GO" id="GO:0022857">
    <property type="term" value="F:transmembrane transporter activity"/>
    <property type="evidence" value="ECO:0007669"/>
    <property type="project" value="UniProtKB-UniRule"/>
</dbReference>
<comment type="function">
    <text evidence="9">Part of the tripartite ATP-independent periplasmic (TRAP) transport system.</text>
</comment>
<feature type="transmembrane region" description="Helical" evidence="9">
    <location>
        <begin position="96"/>
        <end position="114"/>
    </location>
</feature>
<keyword evidence="3" id="KW-1003">Cell membrane</keyword>
<dbReference type="eggNOG" id="COG3090">
    <property type="taxonomic scope" value="Bacteria"/>
</dbReference>
<comment type="caution">
    <text evidence="11">The sequence shown here is derived from an EMBL/GenBank/DDBJ whole genome shotgun (WGS) entry which is preliminary data.</text>
</comment>
<dbReference type="Proteomes" id="UP000015347">
    <property type="component" value="Unassembled WGS sequence"/>
</dbReference>
<feature type="transmembrane region" description="Helical" evidence="9">
    <location>
        <begin position="134"/>
        <end position="151"/>
    </location>
</feature>
<sequence>MPMLEKVLSKVEDALHLAGCLCLLAVALLVNADILLRLFASRPVQIQFELTELYLMPALATLSLSRVFRDGGHLALEFTPERLPGVFGAVIVKLRLLLPAAFFVAVTAMSGKFAFEAISHGDVEYGVIDWPLGWAYAVIPLGCGVLVLRLLHDAFLNGGASET</sequence>
<keyword evidence="2 9" id="KW-0813">Transport</keyword>
<accession>S9QVN8</accession>
<evidence type="ECO:0000259" key="10">
    <source>
        <dbReference type="Pfam" id="PF04290"/>
    </source>
</evidence>
<name>S9QVN8_9RHOB</name>
<dbReference type="Pfam" id="PF04290">
    <property type="entry name" value="DctQ"/>
    <property type="match status" value="1"/>
</dbReference>
<dbReference type="GO" id="GO:0005886">
    <property type="term" value="C:plasma membrane"/>
    <property type="evidence" value="ECO:0007669"/>
    <property type="project" value="UniProtKB-SubCell"/>
</dbReference>
<dbReference type="AlphaFoldDB" id="S9QVN8"/>
<evidence type="ECO:0000256" key="9">
    <source>
        <dbReference type="RuleBase" id="RU369079"/>
    </source>
</evidence>
<comment type="similarity">
    <text evidence="8 9">Belongs to the TRAP transporter small permease family.</text>
</comment>
<gene>
    <name evidence="11" type="ORF">Salmuc_02200</name>
</gene>
<feature type="transmembrane region" description="Helical" evidence="9">
    <location>
        <begin position="15"/>
        <end position="36"/>
    </location>
</feature>
<evidence type="ECO:0000313" key="11">
    <source>
        <dbReference type="EMBL" id="EPX83592.1"/>
    </source>
</evidence>
<evidence type="ECO:0000256" key="1">
    <source>
        <dbReference type="ARBA" id="ARBA00004429"/>
    </source>
</evidence>
<comment type="subunit">
    <text evidence="9">The complex comprises the extracytoplasmic solute receptor protein and the two transmembrane proteins.</text>
</comment>
<keyword evidence="12" id="KW-1185">Reference proteome</keyword>
<protein>
    <recommendedName>
        <fullName evidence="9">TRAP transporter small permease protein</fullName>
    </recommendedName>
</protein>
<organism evidence="11 12">
    <name type="scientific">Salipiger mucosus DSM 16094</name>
    <dbReference type="NCBI Taxonomy" id="1123237"/>
    <lineage>
        <taxon>Bacteria</taxon>
        <taxon>Pseudomonadati</taxon>
        <taxon>Pseudomonadota</taxon>
        <taxon>Alphaproteobacteria</taxon>
        <taxon>Rhodobacterales</taxon>
        <taxon>Roseobacteraceae</taxon>
        <taxon>Salipiger</taxon>
    </lineage>
</organism>
<dbReference type="PANTHER" id="PTHR35011:SF10">
    <property type="entry name" value="TRAP TRANSPORTER SMALL PERMEASE PROTEIN"/>
    <property type="match status" value="1"/>
</dbReference>
<evidence type="ECO:0000256" key="8">
    <source>
        <dbReference type="ARBA" id="ARBA00038436"/>
    </source>
</evidence>
<dbReference type="HOGENOM" id="CLU_086356_8_3_5"/>
<dbReference type="InterPro" id="IPR007387">
    <property type="entry name" value="TRAP_DctQ"/>
</dbReference>
<dbReference type="EMBL" id="APVH01000015">
    <property type="protein sequence ID" value="EPX83592.1"/>
    <property type="molecule type" value="Genomic_DNA"/>
</dbReference>
<reference evidence="12" key="1">
    <citation type="journal article" date="2014" name="Stand. Genomic Sci.">
        <title>Genome sequence of the exopolysaccharide-producing Salipiger mucosus type strain (DSM 16094(T)), a moderately halophilic member of the Roseobacter clade.</title>
        <authorList>
            <person name="Riedel T."/>
            <person name="Spring S."/>
            <person name="Fiebig A."/>
            <person name="Petersen J."/>
            <person name="Kyrpides N.C."/>
            <person name="Goker M."/>
            <person name="Klenk H.P."/>
        </authorList>
    </citation>
    <scope>NUCLEOTIDE SEQUENCE [LARGE SCALE GENOMIC DNA]</scope>
    <source>
        <strain evidence="12">DSM 16094</strain>
    </source>
</reference>
<evidence type="ECO:0000256" key="3">
    <source>
        <dbReference type="ARBA" id="ARBA00022475"/>
    </source>
</evidence>
<evidence type="ECO:0000256" key="5">
    <source>
        <dbReference type="ARBA" id="ARBA00022692"/>
    </source>
</evidence>
<keyword evidence="6 9" id="KW-1133">Transmembrane helix</keyword>
<dbReference type="PANTHER" id="PTHR35011">
    <property type="entry name" value="2,3-DIKETO-L-GULONATE TRAP TRANSPORTER SMALL PERMEASE PROTEIN YIAM"/>
    <property type="match status" value="1"/>
</dbReference>
<feature type="domain" description="Tripartite ATP-independent periplasmic transporters DctQ component" evidence="10">
    <location>
        <begin position="27"/>
        <end position="154"/>
    </location>
</feature>
<keyword evidence="4 9" id="KW-0997">Cell inner membrane</keyword>
<evidence type="ECO:0000256" key="7">
    <source>
        <dbReference type="ARBA" id="ARBA00023136"/>
    </source>
</evidence>
<dbReference type="GO" id="GO:0015740">
    <property type="term" value="P:C4-dicarboxylate transport"/>
    <property type="evidence" value="ECO:0007669"/>
    <property type="project" value="TreeGrafter"/>
</dbReference>
<dbReference type="InterPro" id="IPR055348">
    <property type="entry name" value="DctQ"/>
</dbReference>